<dbReference type="KEGG" id="sata:C5746_38815"/>
<dbReference type="Proteomes" id="UP000252698">
    <property type="component" value="Chromosome"/>
</dbReference>
<dbReference type="RefSeq" id="WP_114248301.1">
    <property type="nucleotide sequence ID" value="NZ_CP027306.1"/>
</dbReference>
<gene>
    <name evidence="1" type="ORF">C5746_38815</name>
</gene>
<dbReference type="AlphaFoldDB" id="A0A2Z5JNR7"/>
<accession>A0A2Z5JNR7</accession>
<sequence length="211" mass="23144">MHVPLVDAPRALVLHPQPSTRGVTRASSGLVVEDEVECRPCRLQALYHADGVLLVSCGLRVHTSDAFVLRWTRLRITPTTKDVEMVSGFPRSITESRHITGLVDLSPDTSLEHEQADDFWFSVPEAHFAPYLVAGRIEPRGLFWDFHSADGTLPAGASQLLFVACTPNNVSTGFEINACISVTAVSGSTNERREVFLDLPPYVQAVEPPAR</sequence>
<dbReference type="GeneID" id="95524254"/>
<protein>
    <submittedName>
        <fullName evidence="1">Uncharacterized protein</fullName>
    </submittedName>
</protein>
<evidence type="ECO:0000313" key="1">
    <source>
        <dbReference type="EMBL" id="AXE81899.1"/>
    </source>
</evidence>
<dbReference type="EMBL" id="CP027306">
    <property type="protein sequence ID" value="AXE81899.1"/>
    <property type="molecule type" value="Genomic_DNA"/>
</dbReference>
<name>A0A2Z5JNR7_STRAR</name>
<proteinExistence type="predicted"/>
<organism evidence="1 2">
    <name type="scientific">Streptomyces atratus</name>
    <dbReference type="NCBI Taxonomy" id="1893"/>
    <lineage>
        <taxon>Bacteria</taxon>
        <taxon>Bacillati</taxon>
        <taxon>Actinomycetota</taxon>
        <taxon>Actinomycetes</taxon>
        <taxon>Kitasatosporales</taxon>
        <taxon>Streptomycetaceae</taxon>
        <taxon>Streptomyces</taxon>
    </lineage>
</organism>
<evidence type="ECO:0000313" key="2">
    <source>
        <dbReference type="Proteomes" id="UP000252698"/>
    </source>
</evidence>
<reference evidence="1 2" key="1">
    <citation type="journal article" date="2018" name="Front. Microbiol.">
        <title>Genome Sequencing of Streptomyces atratus SCSIOZH16 and Activation Production of Nocardamine via Metabolic Engineering.</title>
        <authorList>
            <person name="Li Y."/>
            <person name="Zhang C."/>
            <person name="Liu C."/>
            <person name="Ju J."/>
            <person name="Ma J."/>
        </authorList>
    </citation>
    <scope>NUCLEOTIDE SEQUENCE [LARGE SCALE GENOMIC DNA]</scope>
    <source>
        <strain evidence="1 2">SCSIO_ZH16</strain>
    </source>
</reference>